<organism evidence="1 2">
    <name type="scientific">Fusobacterium mortiferum</name>
    <dbReference type="NCBI Taxonomy" id="850"/>
    <lineage>
        <taxon>Bacteria</taxon>
        <taxon>Fusobacteriati</taxon>
        <taxon>Fusobacteriota</taxon>
        <taxon>Fusobacteriia</taxon>
        <taxon>Fusobacteriales</taxon>
        <taxon>Fusobacteriaceae</taxon>
        <taxon>Fusobacterium</taxon>
    </lineage>
</organism>
<name>A0A414PME8_FUSMR</name>
<dbReference type="EMBL" id="QRHL01000044">
    <property type="protein sequence ID" value="RHF69692.1"/>
    <property type="molecule type" value="Genomic_DNA"/>
</dbReference>
<evidence type="ECO:0000313" key="2">
    <source>
        <dbReference type="Proteomes" id="UP000284676"/>
    </source>
</evidence>
<evidence type="ECO:0000313" key="1">
    <source>
        <dbReference type="EMBL" id="RHF69692.1"/>
    </source>
</evidence>
<dbReference type="AlphaFoldDB" id="A0A414PME8"/>
<proteinExistence type="predicted"/>
<accession>A0A414PME8</accession>
<protein>
    <submittedName>
        <fullName evidence="1">Uncharacterized protein</fullName>
    </submittedName>
</protein>
<comment type="caution">
    <text evidence="1">The sequence shown here is derived from an EMBL/GenBank/DDBJ whole genome shotgun (WGS) entry which is preliminary data.</text>
</comment>
<gene>
    <name evidence="1" type="ORF">DW663_12445</name>
</gene>
<dbReference type="RefSeq" id="WP_118234756.1">
    <property type="nucleotide sequence ID" value="NZ_CAEUHP010000001.1"/>
</dbReference>
<sequence length="93" mass="11255">MEKVIEDKMREAYKEESKEYDFHYSIDEIIFTLNIINYLEHGNISEEVALTLFSLDDMFEYYSKNKEYDVSSFEGIEIFIHNYLKNRKESSDE</sequence>
<reference evidence="1 2" key="1">
    <citation type="submission" date="2018-08" db="EMBL/GenBank/DDBJ databases">
        <title>A genome reference for cultivated species of the human gut microbiota.</title>
        <authorList>
            <person name="Zou Y."/>
            <person name="Xue W."/>
            <person name="Luo G."/>
        </authorList>
    </citation>
    <scope>NUCLEOTIDE SEQUENCE [LARGE SCALE GENOMIC DNA]</scope>
    <source>
        <strain evidence="1 2">AM25-1</strain>
    </source>
</reference>
<dbReference type="Proteomes" id="UP000284676">
    <property type="component" value="Unassembled WGS sequence"/>
</dbReference>